<comment type="similarity">
    <text evidence="2 8">Belongs to the Fmt family.</text>
</comment>
<feature type="binding site" evidence="8">
    <location>
        <begin position="112"/>
        <end position="115"/>
    </location>
    <ligand>
        <name>(6S)-5,6,7,8-tetrahydrofolate</name>
        <dbReference type="ChEBI" id="CHEBI:57453"/>
    </ligand>
</feature>
<dbReference type="InterPro" id="IPR041711">
    <property type="entry name" value="Met-tRNA-FMT_N"/>
</dbReference>
<dbReference type="InterPro" id="IPR005794">
    <property type="entry name" value="Fmt"/>
</dbReference>
<proteinExistence type="inferred from homology"/>
<dbReference type="EC" id="2.1.2.9" evidence="3 8"/>
<name>A0ABS2GGT4_9FIRM</name>
<dbReference type="GO" id="GO:0004479">
    <property type="term" value="F:methionyl-tRNA formyltransferase activity"/>
    <property type="evidence" value="ECO:0007669"/>
    <property type="project" value="UniProtKB-EC"/>
</dbReference>
<keyword evidence="6 8" id="KW-0648">Protein biosynthesis</keyword>
<dbReference type="InterPro" id="IPR036477">
    <property type="entry name" value="Formyl_transf_N_sf"/>
</dbReference>
<protein>
    <recommendedName>
        <fullName evidence="4 8">Methionyl-tRNA formyltransferase</fullName>
        <ecNumber evidence="3 8">2.1.2.9</ecNumber>
    </recommendedName>
</protein>
<evidence type="ECO:0000256" key="4">
    <source>
        <dbReference type="ARBA" id="ARBA00016014"/>
    </source>
</evidence>
<evidence type="ECO:0000256" key="1">
    <source>
        <dbReference type="ARBA" id="ARBA00002606"/>
    </source>
</evidence>
<evidence type="ECO:0000256" key="8">
    <source>
        <dbReference type="HAMAP-Rule" id="MF_00182"/>
    </source>
</evidence>
<dbReference type="InterPro" id="IPR037022">
    <property type="entry name" value="Formyl_trans_C_sf"/>
</dbReference>
<dbReference type="CDD" id="cd08646">
    <property type="entry name" value="FMT_core_Met-tRNA-FMT_N"/>
    <property type="match status" value="1"/>
</dbReference>
<organism evidence="11 12">
    <name type="scientific">Veillonella magna</name>
    <dbReference type="NCBI Taxonomy" id="464322"/>
    <lineage>
        <taxon>Bacteria</taxon>
        <taxon>Bacillati</taxon>
        <taxon>Bacillota</taxon>
        <taxon>Negativicutes</taxon>
        <taxon>Veillonellales</taxon>
        <taxon>Veillonellaceae</taxon>
        <taxon>Veillonella</taxon>
    </lineage>
</organism>
<evidence type="ECO:0000259" key="9">
    <source>
        <dbReference type="Pfam" id="PF00551"/>
    </source>
</evidence>
<dbReference type="Pfam" id="PF02911">
    <property type="entry name" value="Formyl_trans_C"/>
    <property type="match status" value="1"/>
</dbReference>
<gene>
    <name evidence="8" type="primary">fmt</name>
    <name evidence="11" type="ORF">H6A01_03840</name>
</gene>
<dbReference type="RefSeq" id="WP_028256041.1">
    <property type="nucleotide sequence ID" value="NZ_JACJLA010000005.1"/>
</dbReference>
<keyword evidence="12" id="KW-1185">Reference proteome</keyword>
<dbReference type="CDD" id="cd08704">
    <property type="entry name" value="Met_tRNA_FMT_C"/>
    <property type="match status" value="1"/>
</dbReference>
<comment type="catalytic activity">
    <reaction evidence="7 8">
        <text>L-methionyl-tRNA(fMet) + (6R)-10-formyltetrahydrofolate = N-formyl-L-methionyl-tRNA(fMet) + (6S)-5,6,7,8-tetrahydrofolate + H(+)</text>
        <dbReference type="Rhea" id="RHEA:24380"/>
        <dbReference type="Rhea" id="RHEA-COMP:9952"/>
        <dbReference type="Rhea" id="RHEA-COMP:9953"/>
        <dbReference type="ChEBI" id="CHEBI:15378"/>
        <dbReference type="ChEBI" id="CHEBI:57453"/>
        <dbReference type="ChEBI" id="CHEBI:78530"/>
        <dbReference type="ChEBI" id="CHEBI:78844"/>
        <dbReference type="ChEBI" id="CHEBI:195366"/>
        <dbReference type="EC" id="2.1.2.9"/>
    </reaction>
</comment>
<evidence type="ECO:0000313" key="12">
    <source>
        <dbReference type="Proteomes" id="UP000707138"/>
    </source>
</evidence>
<dbReference type="PANTHER" id="PTHR11138">
    <property type="entry name" value="METHIONYL-TRNA FORMYLTRANSFERASE"/>
    <property type="match status" value="1"/>
</dbReference>
<evidence type="ECO:0000256" key="6">
    <source>
        <dbReference type="ARBA" id="ARBA00022917"/>
    </source>
</evidence>
<dbReference type="InterPro" id="IPR005793">
    <property type="entry name" value="Formyl_trans_C"/>
</dbReference>
<dbReference type="Pfam" id="PF00551">
    <property type="entry name" value="Formyl_trans_N"/>
    <property type="match status" value="1"/>
</dbReference>
<evidence type="ECO:0000256" key="3">
    <source>
        <dbReference type="ARBA" id="ARBA00012261"/>
    </source>
</evidence>
<feature type="domain" description="Formyl transferase N-terminal" evidence="9">
    <location>
        <begin position="5"/>
        <end position="182"/>
    </location>
</feature>
<dbReference type="Gene3D" id="3.40.50.170">
    <property type="entry name" value="Formyl transferase, N-terminal domain"/>
    <property type="match status" value="1"/>
</dbReference>
<comment type="function">
    <text evidence="1 8">Attaches a formyl group to the free amino group of methionyl-tRNA(fMet). The formyl group appears to play a dual role in the initiator identity of N-formylmethionyl-tRNA by promoting its recognition by IF2 and preventing the misappropriation of this tRNA by the elongation apparatus.</text>
</comment>
<dbReference type="SUPFAM" id="SSF53328">
    <property type="entry name" value="Formyltransferase"/>
    <property type="match status" value="1"/>
</dbReference>
<dbReference type="InterPro" id="IPR011034">
    <property type="entry name" value="Formyl_transferase-like_C_sf"/>
</dbReference>
<dbReference type="Gene3D" id="3.10.25.10">
    <property type="entry name" value="Formyl transferase, C-terminal domain"/>
    <property type="match status" value="1"/>
</dbReference>
<evidence type="ECO:0000259" key="10">
    <source>
        <dbReference type="Pfam" id="PF02911"/>
    </source>
</evidence>
<dbReference type="InterPro" id="IPR001555">
    <property type="entry name" value="GART_AS"/>
</dbReference>
<evidence type="ECO:0000256" key="5">
    <source>
        <dbReference type="ARBA" id="ARBA00022679"/>
    </source>
</evidence>
<evidence type="ECO:0000256" key="2">
    <source>
        <dbReference type="ARBA" id="ARBA00010699"/>
    </source>
</evidence>
<dbReference type="EMBL" id="JACJLA010000005">
    <property type="protein sequence ID" value="MBM6912463.1"/>
    <property type="molecule type" value="Genomic_DNA"/>
</dbReference>
<reference evidence="11 12" key="1">
    <citation type="journal article" date="2021" name="Sci. Rep.">
        <title>The distribution of antibiotic resistance genes in chicken gut microbiota commensals.</title>
        <authorList>
            <person name="Juricova H."/>
            <person name="Matiasovicova J."/>
            <person name="Kubasova T."/>
            <person name="Cejkova D."/>
            <person name="Rychlik I."/>
        </authorList>
    </citation>
    <scope>NUCLEOTIDE SEQUENCE [LARGE SCALE GENOMIC DNA]</scope>
    <source>
        <strain evidence="11 12">An537</strain>
    </source>
</reference>
<feature type="domain" description="Formyl transferase C-terminal" evidence="10">
    <location>
        <begin position="206"/>
        <end position="312"/>
    </location>
</feature>
<dbReference type="PANTHER" id="PTHR11138:SF5">
    <property type="entry name" value="METHIONYL-TRNA FORMYLTRANSFERASE, MITOCHONDRIAL"/>
    <property type="match status" value="1"/>
</dbReference>
<evidence type="ECO:0000313" key="11">
    <source>
        <dbReference type="EMBL" id="MBM6912463.1"/>
    </source>
</evidence>
<dbReference type="InterPro" id="IPR002376">
    <property type="entry name" value="Formyl_transf_N"/>
</dbReference>
<dbReference type="PROSITE" id="PS00373">
    <property type="entry name" value="GART"/>
    <property type="match status" value="1"/>
</dbReference>
<evidence type="ECO:0000256" key="7">
    <source>
        <dbReference type="ARBA" id="ARBA00048558"/>
    </source>
</evidence>
<sequence length="328" mass="35655">MQHLRVVFMGTPDFAVPTLQALIEGPHEVVGVFCQPDKAKGRGKKVQMPPVKEIALEANVPVFQPDTLKTEDIKECLHELRPDIVVVVAYGKILPPWLIHQPQWGCINVHASLLPAYRGAAPIHWAILNGDTTTGITIMQMDEGLDTGDILVQTEVEIEPEETTGELFDRLALLGGSMINEAIDGLVAGTVTATPQDNSCATHTRKVTKDMGYLQWQEDAVVLARKIRGLSPSPGCVTFLNGKRLKIWKAYALTEAGVAHEFPGAQVGAIGTVIGINDNGFAVQTGNGVLAITEVQPENKKRMKAGDFCRGHQLKAGMVFDEQYTQSM</sequence>
<comment type="caution">
    <text evidence="11">The sequence shown here is derived from an EMBL/GenBank/DDBJ whole genome shotgun (WGS) entry which is preliminary data.</text>
</comment>
<dbReference type="NCBIfam" id="TIGR00460">
    <property type="entry name" value="fmt"/>
    <property type="match status" value="1"/>
</dbReference>
<dbReference type="InterPro" id="IPR044135">
    <property type="entry name" value="Met-tRNA-FMT_C"/>
</dbReference>
<dbReference type="HAMAP" id="MF_00182">
    <property type="entry name" value="Formyl_trans"/>
    <property type="match status" value="1"/>
</dbReference>
<accession>A0ABS2GGT4</accession>
<dbReference type="Proteomes" id="UP000707138">
    <property type="component" value="Unassembled WGS sequence"/>
</dbReference>
<keyword evidence="5 8" id="KW-0808">Transferase</keyword>
<dbReference type="SUPFAM" id="SSF50486">
    <property type="entry name" value="FMT C-terminal domain-like"/>
    <property type="match status" value="1"/>
</dbReference>